<dbReference type="GO" id="GO:0020037">
    <property type="term" value="F:heme binding"/>
    <property type="evidence" value="ECO:0007669"/>
    <property type="project" value="TreeGrafter"/>
</dbReference>
<evidence type="ECO:0000256" key="2">
    <source>
        <dbReference type="ARBA" id="ARBA00022448"/>
    </source>
</evidence>
<evidence type="ECO:0000256" key="4">
    <source>
        <dbReference type="ARBA" id="ARBA00022692"/>
    </source>
</evidence>
<dbReference type="GO" id="GO:0019645">
    <property type="term" value="P:anaerobic electron transport chain"/>
    <property type="evidence" value="ECO:0007669"/>
    <property type="project" value="TreeGrafter"/>
</dbReference>
<protein>
    <submittedName>
        <fullName evidence="11">Nitrate reductase gamma subunit (NarI)</fullName>
    </submittedName>
</protein>
<keyword evidence="7" id="KW-0560">Oxidoreductase</keyword>
<evidence type="ECO:0000256" key="8">
    <source>
        <dbReference type="ARBA" id="ARBA00023136"/>
    </source>
</evidence>
<evidence type="ECO:0000256" key="5">
    <source>
        <dbReference type="ARBA" id="ARBA00022982"/>
    </source>
</evidence>
<organism evidence="11 12">
    <name type="scientific">Vulcanisaeta moutnovskia (strain 768-28)</name>
    <dbReference type="NCBI Taxonomy" id="985053"/>
    <lineage>
        <taxon>Archaea</taxon>
        <taxon>Thermoproteota</taxon>
        <taxon>Thermoprotei</taxon>
        <taxon>Thermoproteales</taxon>
        <taxon>Thermoproteaceae</taxon>
        <taxon>Vulcanisaeta</taxon>
    </lineage>
</organism>
<reference evidence="11 12" key="1">
    <citation type="journal article" date="2011" name="J. Bacteriol.">
        <title>Complete genome sequence of 'Vulcanisaeta moutnovskia' strain 768-28, a novel member of the hyperthermophilic crenarchaeal genus vulcanisaeta.</title>
        <authorList>
            <person name="Gumerov V.M."/>
            <person name="Mardanov A.V."/>
            <person name="Beletsky A.V."/>
            <person name="Prokofeva M.I."/>
            <person name="Bonch-Osmolovskaya E.A."/>
            <person name="Ravin N.V."/>
            <person name="Skryabin K.G."/>
        </authorList>
    </citation>
    <scope>NUCLEOTIDE SEQUENCE [LARGE SCALE GENOMIC DNA]</scope>
    <source>
        <strain evidence="11 12">768-28</strain>
    </source>
</reference>
<name>F0QUP8_VULM7</name>
<evidence type="ECO:0000256" key="7">
    <source>
        <dbReference type="ARBA" id="ARBA00023002"/>
    </source>
</evidence>
<feature type="transmembrane region" description="Helical" evidence="9">
    <location>
        <begin position="203"/>
        <end position="225"/>
    </location>
</feature>
<evidence type="ECO:0000256" key="3">
    <source>
        <dbReference type="ARBA" id="ARBA00022475"/>
    </source>
</evidence>
<dbReference type="PANTHER" id="PTHR30598">
    <property type="entry name" value="NITRATE REDUCTASE PRIVATE CHAPERONE, REDOX ENZYME MATURATION PROTEIN REMP FAMILY"/>
    <property type="match status" value="1"/>
</dbReference>
<comment type="subcellular location">
    <subcellularLocation>
        <location evidence="1">Cell membrane</location>
        <topology evidence="1">Multi-pass membrane protein</topology>
    </subcellularLocation>
</comment>
<keyword evidence="5" id="KW-0249">Electron transport</keyword>
<feature type="transmembrane region" description="Helical" evidence="9">
    <location>
        <begin position="59"/>
        <end position="83"/>
    </location>
</feature>
<proteinExistence type="predicted"/>
<dbReference type="InterPro" id="IPR051936">
    <property type="entry name" value="Heme-iron_electron_transfer"/>
</dbReference>
<dbReference type="eggNOG" id="arCOG02194">
    <property type="taxonomic scope" value="Archaea"/>
</dbReference>
<keyword evidence="4 9" id="KW-0812">Transmembrane</keyword>
<dbReference type="SUPFAM" id="SSF103501">
    <property type="entry name" value="Respiratory nitrate reductase 1 gamma chain"/>
    <property type="match status" value="1"/>
</dbReference>
<evidence type="ECO:0000256" key="1">
    <source>
        <dbReference type="ARBA" id="ARBA00004651"/>
    </source>
</evidence>
<keyword evidence="6 9" id="KW-1133">Transmembrane helix</keyword>
<evidence type="ECO:0000256" key="6">
    <source>
        <dbReference type="ARBA" id="ARBA00022989"/>
    </source>
</evidence>
<dbReference type="PANTHER" id="PTHR30598:SF3">
    <property type="entry name" value="RESPIRATORY NITRATE REDUCTASE 1 GAMMA CHAIN"/>
    <property type="match status" value="1"/>
</dbReference>
<dbReference type="Gene3D" id="1.20.950.20">
    <property type="entry name" value="Transmembrane di-heme cytochromes, Chain C"/>
    <property type="match status" value="1"/>
</dbReference>
<feature type="transmembrane region" description="Helical" evidence="9">
    <location>
        <begin position="144"/>
        <end position="170"/>
    </location>
</feature>
<dbReference type="STRING" id="985053.VMUT_0498"/>
<dbReference type="Pfam" id="PF02665">
    <property type="entry name" value="Nitrate_red_gam"/>
    <property type="match status" value="1"/>
</dbReference>
<dbReference type="HOGENOM" id="CLU_1109554_0_0_2"/>
<accession>F0QUP8</accession>
<gene>
    <name evidence="11" type="ordered locus">VMUT_0498</name>
</gene>
<dbReference type="GO" id="GO:0009055">
    <property type="term" value="F:electron transfer activity"/>
    <property type="evidence" value="ECO:0007669"/>
    <property type="project" value="TreeGrafter"/>
</dbReference>
<keyword evidence="8 9" id="KW-0472">Membrane</keyword>
<dbReference type="EMBL" id="CP002529">
    <property type="protein sequence ID" value="ADY00709.1"/>
    <property type="molecule type" value="Genomic_DNA"/>
</dbReference>
<evidence type="ECO:0000313" key="12">
    <source>
        <dbReference type="Proteomes" id="UP000007485"/>
    </source>
</evidence>
<evidence type="ECO:0000313" key="11">
    <source>
        <dbReference type="EMBL" id="ADY00709.1"/>
    </source>
</evidence>
<feature type="domain" description="NarG-like" evidence="10">
    <location>
        <begin position="60"/>
        <end position="235"/>
    </location>
</feature>
<dbReference type="GO" id="GO:0008940">
    <property type="term" value="F:nitrate reductase activity"/>
    <property type="evidence" value="ECO:0007669"/>
    <property type="project" value="TreeGrafter"/>
</dbReference>
<keyword evidence="12" id="KW-1185">Reference proteome</keyword>
<dbReference type="InterPro" id="IPR023234">
    <property type="entry name" value="NarG-like_domain"/>
</dbReference>
<dbReference type="KEGG" id="vmo:VMUT_0498"/>
<feature type="transmembrane region" description="Helical" evidence="9">
    <location>
        <begin position="103"/>
        <end position="123"/>
    </location>
</feature>
<evidence type="ECO:0000256" key="9">
    <source>
        <dbReference type="SAM" id="Phobius"/>
    </source>
</evidence>
<dbReference type="GO" id="GO:0005886">
    <property type="term" value="C:plasma membrane"/>
    <property type="evidence" value="ECO:0007669"/>
    <property type="project" value="UniProtKB-SubCell"/>
</dbReference>
<keyword evidence="3" id="KW-1003">Cell membrane</keyword>
<dbReference type="Proteomes" id="UP000007485">
    <property type="component" value="Chromosome"/>
</dbReference>
<keyword evidence="2" id="KW-0813">Transport</keyword>
<evidence type="ECO:0000259" key="10">
    <source>
        <dbReference type="Pfam" id="PF02665"/>
    </source>
</evidence>
<dbReference type="InterPro" id="IPR036197">
    <property type="entry name" value="NarG-like_sf"/>
</dbReference>
<dbReference type="AlphaFoldDB" id="F0QUP8"/>
<sequence length="250" mass="28551">MIFLVGIIYRVVTWVTAKGLVGLYNVNVCLYRDGWGSTTIEVLKRIFIFYTLPGRDRDWSLFIGSFLFHWGIWIALIGHLGIIIPGTYLEKWLGLTPSLHQVIALYVGGTAGTIALIGLLILITRRITGRTITVRVMNEYKVRIPLRMFSFLDDYFAVAILLAIIVLGLYQTLGITPYNPAYVDIISRWMWSLVTLHPNIQPIINYPILQVHALLAMVFIAYFPWSKMMHPFSFLFMPTIARPAIKVKTT</sequence>